<sequence>MFILYFTAKFMPNSPITLKKLLTCLNFLHNQSNKNSCLNNMGEKFSPLILKNADKCKLFRHPCIFYIEIMIVTICKKMSYEKIILV</sequence>
<evidence type="ECO:0000313" key="2">
    <source>
        <dbReference type="Proteomes" id="UP000030661"/>
    </source>
</evidence>
<reference evidence="1" key="1">
    <citation type="journal article" date="2015" name="PeerJ">
        <title>First genomic representation of candidate bacterial phylum KSB3 points to enhanced environmental sensing as a trigger of wastewater bulking.</title>
        <authorList>
            <person name="Sekiguchi Y."/>
            <person name="Ohashi A."/>
            <person name="Parks D.H."/>
            <person name="Yamauchi T."/>
            <person name="Tyson G.W."/>
            <person name="Hugenholtz P."/>
        </authorList>
    </citation>
    <scope>NUCLEOTIDE SEQUENCE [LARGE SCALE GENOMIC DNA]</scope>
</reference>
<dbReference type="EMBL" id="DF820463">
    <property type="protein sequence ID" value="GAK54847.1"/>
    <property type="molecule type" value="Genomic_DNA"/>
</dbReference>
<evidence type="ECO:0000313" key="1">
    <source>
        <dbReference type="EMBL" id="GAK54847.1"/>
    </source>
</evidence>
<name>A0A0S6W8X9_VECG1</name>
<dbReference type="HOGENOM" id="CLU_2491498_0_0_0"/>
<protein>
    <submittedName>
        <fullName evidence="1">Uncharacterized protein</fullName>
    </submittedName>
</protein>
<gene>
    <name evidence="1" type="ORF">U27_01678</name>
</gene>
<accession>A0A0S6W8X9</accession>
<dbReference type="AlphaFoldDB" id="A0A0S6W8X9"/>
<proteinExistence type="predicted"/>
<organism evidence="1">
    <name type="scientific">Vecturithrix granuli</name>
    <dbReference type="NCBI Taxonomy" id="1499967"/>
    <lineage>
        <taxon>Bacteria</taxon>
        <taxon>Candidatus Moduliflexota</taxon>
        <taxon>Candidatus Vecturitrichia</taxon>
        <taxon>Candidatus Vecturitrichales</taxon>
        <taxon>Candidatus Vecturitrichaceae</taxon>
        <taxon>Candidatus Vecturithrix</taxon>
    </lineage>
</organism>
<dbReference type="Proteomes" id="UP000030661">
    <property type="component" value="Unassembled WGS sequence"/>
</dbReference>
<keyword evidence="2" id="KW-1185">Reference proteome</keyword>